<keyword evidence="3" id="KW-0539">Nucleus</keyword>
<gene>
    <name evidence="5" type="ORF">K452DRAFT_250060</name>
</gene>
<dbReference type="EMBL" id="ML995485">
    <property type="protein sequence ID" value="KAF2142193.1"/>
    <property type="molecule type" value="Genomic_DNA"/>
</dbReference>
<dbReference type="Pfam" id="PF09766">
    <property type="entry name" value="FmiP_Thoc5"/>
    <property type="match status" value="1"/>
</dbReference>
<proteinExistence type="inferred from homology"/>
<feature type="coiled-coil region" evidence="4">
    <location>
        <begin position="164"/>
        <end position="205"/>
    </location>
</feature>
<dbReference type="GeneID" id="54295661"/>
<dbReference type="AlphaFoldDB" id="A0A6A6BFM5"/>
<keyword evidence="4" id="KW-0175">Coiled coil</keyword>
<sequence>MTSETIITDPSLLAVLEAADLARQQCDELLSLLAAHPRSKATDKLPSDVEAAVSTAQKTLHAHLAHVRNLNRKALHGVRATKAATADARHEVDTLHLQLQNLYYEERHLQGEIAACEAYDHPYQRLPLLPVDDFCAAFPDIANEVAGDEDALMVARIDHEHKERMALEEKRQGLLKRKQGLIAENKKRKEDLANLDKDLEKFIEAARPIEQTFQKEY</sequence>
<evidence type="ECO:0008006" key="7">
    <source>
        <dbReference type="Google" id="ProtNLM"/>
    </source>
</evidence>
<dbReference type="GO" id="GO:0006406">
    <property type="term" value="P:mRNA export from nucleus"/>
    <property type="evidence" value="ECO:0007669"/>
    <property type="project" value="TreeGrafter"/>
</dbReference>
<reference evidence="5" key="1">
    <citation type="journal article" date="2020" name="Stud. Mycol.">
        <title>101 Dothideomycetes genomes: a test case for predicting lifestyles and emergence of pathogens.</title>
        <authorList>
            <person name="Haridas S."/>
            <person name="Albert R."/>
            <person name="Binder M."/>
            <person name="Bloem J."/>
            <person name="Labutti K."/>
            <person name="Salamov A."/>
            <person name="Andreopoulos B."/>
            <person name="Baker S."/>
            <person name="Barry K."/>
            <person name="Bills G."/>
            <person name="Bluhm B."/>
            <person name="Cannon C."/>
            <person name="Castanera R."/>
            <person name="Culley D."/>
            <person name="Daum C."/>
            <person name="Ezra D."/>
            <person name="Gonzalez J."/>
            <person name="Henrissat B."/>
            <person name="Kuo A."/>
            <person name="Liang C."/>
            <person name="Lipzen A."/>
            <person name="Lutzoni F."/>
            <person name="Magnuson J."/>
            <person name="Mondo S."/>
            <person name="Nolan M."/>
            <person name="Ohm R."/>
            <person name="Pangilinan J."/>
            <person name="Park H.-J."/>
            <person name="Ramirez L."/>
            <person name="Alfaro M."/>
            <person name="Sun H."/>
            <person name="Tritt A."/>
            <person name="Yoshinaga Y."/>
            <person name="Zwiers L.-H."/>
            <person name="Turgeon B."/>
            <person name="Goodwin S."/>
            <person name="Spatafora J."/>
            <person name="Crous P."/>
            <person name="Grigoriev I."/>
        </authorList>
    </citation>
    <scope>NUCLEOTIDE SEQUENCE</scope>
    <source>
        <strain evidence="5">CBS 121167</strain>
    </source>
</reference>
<evidence type="ECO:0000256" key="3">
    <source>
        <dbReference type="ARBA" id="ARBA00023242"/>
    </source>
</evidence>
<dbReference type="OrthoDB" id="20582at2759"/>
<protein>
    <recommendedName>
        <fullName evidence="7">Fms interacting protein</fullName>
    </recommendedName>
</protein>
<dbReference type="Proteomes" id="UP000799438">
    <property type="component" value="Unassembled WGS sequence"/>
</dbReference>
<dbReference type="PANTHER" id="PTHR13375">
    <property type="entry name" value="FMS INTERACTING PROTEIN"/>
    <property type="match status" value="1"/>
</dbReference>
<keyword evidence="6" id="KW-1185">Reference proteome</keyword>
<dbReference type="InterPro" id="IPR019163">
    <property type="entry name" value="THO_Thoc5"/>
</dbReference>
<dbReference type="PANTHER" id="PTHR13375:SF3">
    <property type="entry name" value="THO COMPLEX SUBUNIT 5 HOMOLOG"/>
    <property type="match status" value="1"/>
</dbReference>
<accession>A0A6A6BFM5</accession>
<dbReference type="GO" id="GO:0000445">
    <property type="term" value="C:THO complex part of transcription export complex"/>
    <property type="evidence" value="ECO:0007669"/>
    <property type="project" value="TreeGrafter"/>
</dbReference>
<evidence type="ECO:0000313" key="6">
    <source>
        <dbReference type="Proteomes" id="UP000799438"/>
    </source>
</evidence>
<comment type="subcellular location">
    <subcellularLocation>
        <location evidence="1">Nucleus</location>
    </subcellularLocation>
</comment>
<evidence type="ECO:0000256" key="1">
    <source>
        <dbReference type="ARBA" id="ARBA00004123"/>
    </source>
</evidence>
<name>A0A6A6BFM5_9PEZI</name>
<evidence type="ECO:0000313" key="5">
    <source>
        <dbReference type="EMBL" id="KAF2142193.1"/>
    </source>
</evidence>
<dbReference type="RefSeq" id="XP_033397905.1">
    <property type="nucleotide sequence ID" value="XM_033538165.1"/>
</dbReference>
<dbReference type="GO" id="GO:0003729">
    <property type="term" value="F:mRNA binding"/>
    <property type="evidence" value="ECO:0007669"/>
    <property type="project" value="TreeGrafter"/>
</dbReference>
<comment type="similarity">
    <text evidence="2">Belongs to the THOC5 family.</text>
</comment>
<organism evidence="5 6">
    <name type="scientific">Aplosporella prunicola CBS 121167</name>
    <dbReference type="NCBI Taxonomy" id="1176127"/>
    <lineage>
        <taxon>Eukaryota</taxon>
        <taxon>Fungi</taxon>
        <taxon>Dikarya</taxon>
        <taxon>Ascomycota</taxon>
        <taxon>Pezizomycotina</taxon>
        <taxon>Dothideomycetes</taxon>
        <taxon>Dothideomycetes incertae sedis</taxon>
        <taxon>Botryosphaeriales</taxon>
        <taxon>Aplosporellaceae</taxon>
        <taxon>Aplosporella</taxon>
    </lineage>
</organism>
<evidence type="ECO:0000256" key="2">
    <source>
        <dbReference type="ARBA" id="ARBA00008044"/>
    </source>
</evidence>
<evidence type="ECO:0000256" key="4">
    <source>
        <dbReference type="SAM" id="Coils"/>
    </source>
</evidence>